<gene>
    <name evidence="1" type="ORF">BFG57_16075</name>
</gene>
<evidence type="ECO:0008006" key="3">
    <source>
        <dbReference type="Google" id="ProtNLM"/>
    </source>
</evidence>
<dbReference type="OrthoDB" id="2988956at2"/>
<evidence type="ECO:0000313" key="1">
    <source>
        <dbReference type="EMBL" id="OEH92424.1"/>
    </source>
</evidence>
<comment type="caution">
    <text evidence="1">The sequence shown here is derived from an EMBL/GenBank/DDBJ whole genome shotgun (WGS) entry which is preliminary data.</text>
</comment>
<protein>
    <recommendedName>
        <fullName evidence="3">YhjD</fullName>
    </recommendedName>
</protein>
<dbReference type="AlphaFoldDB" id="A0A1E5LED4"/>
<name>A0A1E5LED4_9BACI</name>
<dbReference type="Proteomes" id="UP000095209">
    <property type="component" value="Unassembled WGS sequence"/>
</dbReference>
<sequence length="127" mass="15208">MGRVSESDRRTLELYIFLPMALTILSKDILIIKDAPFKLPVPYIQLVEETEKAIHNDLRKVKHMMKVRNLTVIQEGRDEVFSQYLFIYNGYEEKRNYFNPKIRQNVEALLKQYLLKRDEEFLSVQQL</sequence>
<proteinExistence type="predicted"/>
<dbReference type="Pfam" id="PF26325">
    <property type="entry name" value="YhjD"/>
    <property type="match status" value="1"/>
</dbReference>
<reference evidence="1 2" key="1">
    <citation type="submission" date="2016-08" db="EMBL/GenBank/DDBJ databases">
        <title>Genome of Bacillus solimangrovi GH2-4.</title>
        <authorList>
            <person name="Lim S."/>
            <person name="Kim B.-C."/>
        </authorList>
    </citation>
    <scope>NUCLEOTIDE SEQUENCE [LARGE SCALE GENOMIC DNA]</scope>
    <source>
        <strain evidence="1 2">GH2-4</strain>
    </source>
</reference>
<dbReference type="STRING" id="1305675.BFG57_16075"/>
<organism evidence="1 2">
    <name type="scientific">Bacillus solimangrovi</name>
    <dbReference type="NCBI Taxonomy" id="1305675"/>
    <lineage>
        <taxon>Bacteria</taxon>
        <taxon>Bacillati</taxon>
        <taxon>Bacillota</taxon>
        <taxon>Bacilli</taxon>
        <taxon>Bacillales</taxon>
        <taxon>Bacillaceae</taxon>
        <taxon>Bacillus</taxon>
    </lineage>
</organism>
<keyword evidence="2" id="KW-1185">Reference proteome</keyword>
<dbReference type="EMBL" id="MJEH01000029">
    <property type="protein sequence ID" value="OEH92424.1"/>
    <property type="molecule type" value="Genomic_DNA"/>
</dbReference>
<accession>A0A1E5LED4</accession>
<dbReference type="RefSeq" id="WP_069717573.1">
    <property type="nucleotide sequence ID" value="NZ_MJEH01000029.1"/>
</dbReference>
<evidence type="ECO:0000313" key="2">
    <source>
        <dbReference type="Proteomes" id="UP000095209"/>
    </source>
</evidence>
<dbReference type="InterPro" id="IPR058600">
    <property type="entry name" value="YhjD-like"/>
</dbReference>